<dbReference type="CDD" id="cd24055">
    <property type="entry name" value="ASKHA_NBD_ChPPX-like"/>
    <property type="match status" value="1"/>
</dbReference>
<dbReference type="Pfam" id="PF02541">
    <property type="entry name" value="Ppx-GppA"/>
    <property type="match status" value="1"/>
</dbReference>
<reference evidence="2" key="1">
    <citation type="journal article" date="2012" name="Environ. Microbiol.">
        <title>Genomic content of uncultured Bacteroidetes from contrasting oceanic provinces in the North Atlantic Ocean.</title>
        <authorList>
            <person name="Gomez-Pereira P.R."/>
            <person name="Schuler M."/>
            <person name="Fuchs B.M."/>
            <person name="Bennke C."/>
            <person name="Teeling H."/>
            <person name="Waldmann J."/>
            <person name="Richter M."/>
            <person name="Barbe V."/>
            <person name="Bataille E."/>
            <person name="Glockner F.O."/>
            <person name="Amann R."/>
        </authorList>
    </citation>
    <scope>NUCLEOTIDE SEQUENCE</scope>
</reference>
<protein>
    <submittedName>
        <fullName evidence="2">Exopolyphosphatase</fullName>
    </submittedName>
</protein>
<dbReference type="AlphaFoldDB" id="H6RE04"/>
<name>H6RE04_9BACT</name>
<gene>
    <name evidence="2" type="ORF">VIS_S3AVA40011</name>
</gene>
<proteinExistence type="predicted"/>
<evidence type="ECO:0000313" key="2">
    <source>
        <dbReference type="EMBL" id="CCF99265.1"/>
    </source>
</evidence>
<reference evidence="2" key="2">
    <citation type="submission" date="2012-02" db="EMBL/GenBank/DDBJ databases">
        <authorList>
            <person name="Genoscope - CEA"/>
        </authorList>
    </citation>
    <scope>NUCLEOTIDE SEQUENCE</scope>
</reference>
<evidence type="ECO:0000259" key="1">
    <source>
        <dbReference type="Pfam" id="PF02541"/>
    </source>
</evidence>
<dbReference type="EMBL" id="FO117575">
    <property type="protein sequence ID" value="CCF99265.1"/>
    <property type="molecule type" value="Genomic_DNA"/>
</dbReference>
<dbReference type="SUPFAM" id="SSF53067">
    <property type="entry name" value="Actin-like ATPase domain"/>
    <property type="match status" value="2"/>
</dbReference>
<dbReference type="PANTHER" id="PTHR30005:SF0">
    <property type="entry name" value="RETROGRADE REGULATION PROTEIN 2"/>
    <property type="match status" value="1"/>
</dbReference>
<dbReference type="Gene3D" id="3.30.420.150">
    <property type="entry name" value="Exopolyphosphatase. Domain 2"/>
    <property type="match status" value="1"/>
</dbReference>
<dbReference type="InterPro" id="IPR003695">
    <property type="entry name" value="Ppx_GppA_N"/>
</dbReference>
<organism evidence="2">
    <name type="scientific">uncultured Flavobacteriia bacterium</name>
    <dbReference type="NCBI Taxonomy" id="212695"/>
    <lineage>
        <taxon>Bacteria</taxon>
        <taxon>Pseudomonadati</taxon>
        <taxon>Bacteroidota</taxon>
        <taxon>Flavobacteriia</taxon>
        <taxon>environmental samples</taxon>
    </lineage>
</organism>
<sequence>MMTNEKLAIIDLGTNTFHLLLVESSKSKIGFEVLYRERHYVLLAEGGIDTISDSSMQRAKSAIDAFRNVLSNYKDIELVIVGTEALRVATNGNLINIYIKEHLSSVPYTISGNREAELIYKGNKLIVSADHTPYLIMDIGGGSTEFILVDDNHIILSKSYPLGVTKIYNAFNDTDPISIQAIFSIESHIENLLSDMTEVIKGYNLNCLIGTSGSFEVLSEVLTGNIPQQDLVNISLADFEKLSMKVISSSIDERRDVKGIPENRVKFIQVAFIMMRKIIYMYAPDQIGVSPFAIKEGLISEWLTK</sequence>
<dbReference type="GO" id="GO:0016462">
    <property type="term" value="F:pyrophosphatase activity"/>
    <property type="evidence" value="ECO:0007669"/>
    <property type="project" value="TreeGrafter"/>
</dbReference>
<dbReference type="InterPro" id="IPR050273">
    <property type="entry name" value="GppA/Ppx_hydrolase"/>
</dbReference>
<dbReference type="PANTHER" id="PTHR30005">
    <property type="entry name" value="EXOPOLYPHOSPHATASE"/>
    <property type="match status" value="1"/>
</dbReference>
<accession>H6RE04</accession>
<feature type="domain" description="Ppx/GppA phosphatase N-terminal" evidence="1">
    <location>
        <begin position="27"/>
        <end position="304"/>
    </location>
</feature>
<dbReference type="Gene3D" id="3.30.420.40">
    <property type="match status" value="1"/>
</dbReference>
<dbReference type="InterPro" id="IPR043129">
    <property type="entry name" value="ATPase_NBD"/>
</dbReference>